<dbReference type="Gene3D" id="1.20.1250.20">
    <property type="entry name" value="MFS general substrate transporter like domains"/>
    <property type="match status" value="1"/>
</dbReference>
<dbReference type="Proteomes" id="UP001595765">
    <property type="component" value="Unassembled WGS sequence"/>
</dbReference>
<name>A0ABV8HWC8_9ACTN</name>
<evidence type="ECO:0000259" key="6">
    <source>
        <dbReference type="PROSITE" id="PS50850"/>
    </source>
</evidence>
<feature type="transmembrane region" description="Helical" evidence="5">
    <location>
        <begin position="83"/>
        <end position="103"/>
    </location>
</feature>
<feature type="domain" description="Major facilitator superfamily (MFS) profile" evidence="6">
    <location>
        <begin position="20"/>
        <end position="482"/>
    </location>
</feature>
<comment type="caution">
    <text evidence="7">The sequence shown here is derived from an EMBL/GenBank/DDBJ whole genome shotgun (WGS) entry which is preliminary data.</text>
</comment>
<dbReference type="InterPro" id="IPR036259">
    <property type="entry name" value="MFS_trans_sf"/>
</dbReference>
<dbReference type="SUPFAM" id="SSF103473">
    <property type="entry name" value="MFS general substrate transporter"/>
    <property type="match status" value="1"/>
</dbReference>
<dbReference type="InterPro" id="IPR011701">
    <property type="entry name" value="MFS"/>
</dbReference>
<feature type="transmembrane region" description="Helical" evidence="5">
    <location>
        <begin position="109"/>
        <end position="130"/>
    </location>
</feature>
<dbReference type="EMBL" id="JBHSBB010000050">
    <property type="protein sequence ID" value="MFC4036375.1"/>
    <property type="molecule type" value="Genomic_DNA"/>
</dbReference>
<dbReference type="PANTHER" id="PTHR23501:SF154">
    <property type="entry name" value="MULTIDRUG-EFFLUX TRANSPORTER RV1634-RELATED"/>
    <property type="match status" value="1"/>
</dbReference>
<feature type="transmembrane region" description="Helical" evidence="5">
    <location>
        <begin position="451"/>
        <end position="475"/>
    </location>
</feature>
<evidence type="ECO:0000313" key="7">
    <source>
        <dbReference type="EMBL" id="MFC4036375.1"/>
    </source>
</evidence>
<feature type="transmembrane region" description="Helical" evidence="5">
    <location>
        <begin position="345"/>
        <end position="365"/>
    </location>
</feature>
<feature type="transmembrane region" description="Helical" evidence="5">
    <location>
        <begin position="226"/>
        <end position="243"/>
    </location>
</feature>
<dbReference type="InterPro" id="IPR020846">
    <property type="entry name" value="MFS_dom"/>
</dbReference>
<feature type="transmembrane region" description="Helical" evidence="5">
    <location>
        <begin position="173"/>
        <end position="193"/>
    </location>
</feature>
<feature type="transmembrane region" description="Helical" evidence="5">
    <location>
        <begin position="52"/>
        <end position="71"/>
    </location>
</feature>
<comment type="subcellular location">
    <subcellularLocation>
        <location evidence="1">Cell membrane</location>
        <topology evidence="1">Multi-pass membrane protein</topology>
    </subcellularLocation>
</comment>
<evidence type="ECO:0000256" key="1">
    <source>
        <dbReference type="ARBA" id="ARBA00004651"/>
    </source>
</evidence>
<accession>A0ABV8HWC8</accession>
<keyword evidence="4 5" id="KW-0472">Membrane</keyword>
<feature type="transmembrane region" description="Helical" evidence="5">
    <location>
        <begin position="417"/>
        <end position="439"/>
    </location>
</feature>
<feature type="transmembrane region" description="Helical" evidence="5">
    <location>
        <begin position="249"/>
        <end position="270"/>
    </location>
</feature>
<dbReference type="RefSeq" id="WP_386438390.1">
    <property type="nucleotide sequence ID" value="NZ_JBHSBB010000050.1"/>
</dbReference>
<evidence type="ECO:0000256" key="4">
    <source>
        <dbReference type="ARBA" id="ARBA00023136"/>
    </source>
</evidence>
<evidence type="ECO:0000313" key="8">
    <source>
        <dbReference type="Proteomes" id="UP001595765"/>
    </source>
</evidence>
<dbReference type="PANTHER" id="PTHR23501">
    <property type="entry name" value="MAJOR FACILITATOR SUPERFAMILY"/>
    <property type="match status" value="1"/>
</dbReference>
<feature type="transmembrane region" description="Helical" evidence="5">
    <location>
        <begin position="142"/>
        <end position="161"/>
    </location>
</feature>
<evidence type="ECO:0000256" key="2">
    <source>
        <dbReference type="ARBA" id="ARBA00022692"/>
    </source>
</evidence>
<proteinExistence type="predicted"/>
<reference evidence="8" key="1">
    <citation type="journal article" date="2019" name="Int. J. Syst. Evol. Microbiol.">
        <title>The Global Catalogue of Microorganisms (GCM) 10K type strain sequencing project: providing services to taxonomists for standard genome sequencing and annotation.</title>
        <authorList>
            <consortium name="The Broad Institute Genomics Platform"/>
            <consortium name="The Broad Institute Genome Sequencing Center for Infectious Disease"/>
            <person name="Wu L."/>
            <person name="Ma J."/>
        </authorList>
    </citation>
    <scope>NUCLEOTIDE SEQUENCE [LARGE SCALE GENOMIC DNA]</scope>
    <source>
        <strain evidence="8">CGMCC 4.7237</strain>
    </source>
</reference>
<keyword evidence="8" id="KW-1185">Reference proteome</keyword>
<gene>
    <name evidence="7" type="ORF">ACFO3J_33770</name>
</gene>
<feature type="transmembrane region" description="Helical" evidence="5">
    <location>
        <begin position="20"/>
        <end position="46"/>
    </location>
</feature>
<evidence type="ECO:0000256" key="3">
    <source>
        <dbReference type="ARBA" id="ARBA00022989"/>
    </source>
</evidence>
<keyword evidence="2 5" id="KW-0812">Transmembrane</keyword>
<feature type="transmembrane region" description="Helical" evidence="5">
    <location>
        <begin position="282"/>
        <end position="305"/>
    </location>
</feature>
<dbReference type="PROSITE" id="PS50850">
    <property type="entry name" value="MFS"/>
    <property type="match status" value="1"/>
</dbReference>
<dbReference type="Pfam" id="PF07690">
    <property type="entry name" value="MFS_1"/>
    <property type="match status" value="1"/>
</dbReference>
<organism evidence="7 8">
    <name type="scientific">Streptomyces polygonati</name>
    <dbReference type="NCBI Taxonomy" id="1617087"/>
    <lineage>
        <taxon>Bacteria</taxon>
        <taxon>Bacillati</taxon>
        <taxon>Actinomycetota</taxon>
        <taxon>Actinomycetes</taxon>
        <taxon>Kitasatosporales</taxon>
        <taxon>Streptomycetaceae</taxon>
        <taxon>Streptomyces</taxon>
    </lineage>
</organism>
<sequence>MSGAEGEPGGGLLGRGHRALTFGIVSVVLMIAFEATAVATAMPVAARELDGLGLYAFAFSGYFTTSLLAMVVSGQWSDRNGPLPPIAAGIGCFAAGLVISGTAQSMGLFVLGRAIQGLGGGLVIVALYVVVGRAYPERLRPAVMAAISACWVVPSIVGPLVSGTVTEQLGWRWVFLAIPVLVVLPLAVMLPALRRAAREPVPDGPEGAAQQAAVKAARPPMDGSRIWLAVALATGSALLQYAGQDLRPLSAVPAVLGAALLVPAALRLLPRGTFRAARGMPTVVLMRGIAAGSFLAAESFIPLMLVTQRGLSPTLAGLSLAGGGLTWALGSYIQARPRFEGDRTGLVRAGLLCSGAAIAAVPLALDHGIPAWIVAVAWCLGGLGMGLSISTLGVLLLQLSPPADAGTNSAALQVSDALSNVLLVAAAGTVFTALGGGSIAPSATRATTSALAHPAAFTAVFLPAAAIALLGALVATRLRPKH</sequence>
<evidence type="ECO:0000256" key="5">
    <source>
        <dbReference type="SAM" id="Phobius"/>
    </source>
</evidence>
<feature type="transmembrane region" description="Helical" evidence="5">
    <location>
        <begin position="371"/>
        <end position="397"/>
    </location>
</feature>
<keyword evidence="3 5" id="KW-1133">Transmembrane helix</keyword>
<feature type="transmembrane region" description="Helical" evidence="5">
    <location>
        <begin position="311"/>
        <end position="333"/>
    </location>
</feature>
<dbReference type="Gene3D" id="1.20.1720.10">
    <property type="entry name" value="Multidrug resistance protein D"/>
    <property type="match status" value="1"/>
</dbReference>
<protein>
    <submittedName>
        <fullName evidence="7">MFS transporter</fullName>
    </submittedName>
</protein>